<dbReference type="Pfam" id="PF00300">
    <property type="entry name" value="His_Phos_1"/>
    <property type="match status" value="1"/>
</dbReference>
<evidence type="ECO:0000313" key="2">
    <source>
        <dbReference type="EMBL" id="MFD2532819.1"/>
    </source>
</evidence>
<dbReference type="SUPFAM" id="SSF53254">
    <property type="entry name" value="Phosphoglycerate mutase-like"/>
    <property type="match status" value="1"/>
</dbReference>
<dbReference type="CDD" id="cd07067">
    <property type="entry name" value="HP_PGM_like"/>
    <property type="match status" value="1"/>
</dbReference>
<sequence length="206" mass="23565">MKQLFFIRHGETDNNKASIIQGRSLDASINELGRLQAKAICDALEPFNIQKIVASGLRRTHETVQPLAEQRKLKIEKYPELDEIDFGIMEGKVFTEIQEQVMEVHEQWKGGNVDFAPEKGESPLQTFTRANSKVVEVLESSKEEYIVFMIHGRLTRILLSEWLGYGLHNMHKIEHQNGAINRLTWKAGKFEAVELNKTDHLVELVG</sequence>
<dbReference type="InterPro" id="IPR029033">
    <property type="entry name" value="His_PPase_superfam"/>
</dbReference>
<dbReference type="SMART" id="SM00855">
    <property type="entry name" value="PGAM"/>
    <property type="match status" value="1"/>
</dbReference>
<name>A0ABW5JMM7_9BACT</name>
<dbReference type="InterPro" id="IPR013078">
    <property type="entry name" value="His_Pase_superF_clade-1"/>
</dbReference>
<comment type="caution">
    <text evidence="2">The sequence shown here is derived from an EMBL/GenBank/DDBJ whole genome shotgun (WGS) entry which is preliminary data.</text>
</comment>
<dbReference type="RefSeq" id="WP_390301948.1">
    <property type="nucleotide sequence ID" value="NZ_JBHULI010000024.1"/>
</dbReference>
<dbReference type="PIRSF" id="PIRSF000709">
    <property type="entry name" value="6PFK_2-Ptase"/>
    <property type="match status" value="1"/>
</dbReference>
<evidence type="ECO:0000256" key="1">
    <source>
        <dbReference type="ARBA" id="ARBA00022801"/>
    </source>
</evidence>
<keyword evidence="3" id="KW-1185">Reference proteome</keyword>
<dbReference type="Proteomes" id="UP001597460">
    <property type="component" value="Unassembled WGS sequence"/>
</dbReference>
<accession>A0ABW5JMM7</accession>
<dbReference type="EMBL" id="JBHULI010000024">
    <property type="protein sequence ID" value="MFD2532819.1"/>
    <property type="molecule type" value="Genomic_DNA"/>
</dbReference>
<reference evidence="3" key="1">
    <citation type="journal article" date="2019" name="Int. J. Syst. Evol. Microbiol.">
        <title>The Global Catalogue of Microorganisms (GCM) 10K type strain sequencing project: providing services to taxonomists for standard genome sequencing and annotation.</title>
        <authorList>
            <consortium name="The Broad Institute Genomics Platform"/>
            <consortium name="The Broad Institute Genome Sequencing Center for Infectious Disease"/>
            <person name="Wu L."/>
            <person name="Ma J."/>
        </authorList>
    </citation>
    <scope>NUCLEOTIDE SEQUENCE [LARGE SCALE GENOMIC DNA]</scope>
    <source>
        <strain evidence="3">KCTC 52042</strain>
    </source>
</reference>
<evidence type="ECO:0000313" key="3">
    <source>
        <dbReference type="Proteomes" id="UP001597460"/>
    </source>
</evidence>
<organism evidence="2 3">
    <name type="scientific">Gracilimonas halophila</name>
    <dbReference type="NCBI Taxonomy" id="1834464"/>
    <lineage>
        <taxon>Bacteria</taxon>
        <taxon>Pseudomonadati</taxon>
        <taxon>Balneolota</taxon>
        <taxon>Balneolia</taxon>
        <taxon>Balneolales</taxon>
        <taxon>Balneolaceae</taxon>
        <taxon>Gracilimonas</taxon>
    </lineage>
</organism>
<keyword evidence="1 2" id="KW-0378">Hydrolase</keyword>
<dbReference type="Gene3D" id="3.40.50.1240">
    <property type="entry name" value="Phosphoglycerate mutase-like"/>
    <property type="match status" value="1"/>
</dbReference>
<dbReference type="InterPro" id="IPR051695">
    <property type="entry name" value="Phosphoglycerate_Mutase"/>
</dbReference>
<dbReference type="PANTHER" id="PTHR46517:SF1">
    <property type="entry name" value="FRUCTOSE-2,6-BISPHOSPHATASE TIGAR"/>
    <property type="match status" value="1"/>
</dbReference>
<dbReference type="GO" id="GO:0016787">
    <property type="term" value="F:hydrolase activity"/>
    <property type="evidence" value="ECO:0007669"/>
    <property type="project" value="UniProtKB-KW"/>
</dbReference>
<protein>
    <submittedName>
        <fullName evidence="2">Histidine phosphatase family protein</fullName>
        <ecNumber evidence="2">3.1.3.-</ecNumber>
    </submittedName>
</protein>
<gene>
    <name evidence="2" type="ORF">ACFSVN_10210</name>
</gene>
<dbReference type="EC" id="3.1.3.-" evidence="2"/>
<proteinExistence type="predicted"/>
<dbReference type="PANTHER" id="PTHR46517">
    <property type="entry name" value="FRUCTOSE-2,6-BISPHOSPHATASE TIGAR"/>
    <property type="match status" value="1"/>
</dbReference>